<dbReference type="Pfam" id="PF13699">
    <property type="entry name" value="eCIS_core"/>
    <property type="match status" value="1"/>
</dbReference>
<evidence type="ECO:0000313" key="4">
    <source>
        <dbReference type="Proteomes" id="UP000717364"/>
    </source>
</evidence>
<evidence type="ECO:0000256" key="1">
    <source>
        <dbReference type="SAM" id="MobiDB-lite"/>
    </source>
</evidence>
<sequence length="651" mass="72579">MRTFAQKQKPAQKAKSESSVRPSRTFAGQSREVSSIFQLQRTIENPAVQRSLHDNGEEREDNSLTSTWPHFAHDFSRITLHANAYTNMQPKLRVNVQGDKYEQEANRIAEQVMRMPDVNIGSIYPDKDGIQRKCTACESGDTPCPKCAVKQGEKTQLEPLVSQVTPLVQQQTMPEELEEDKEEKTQAKETPGNTPDITPQTATKIGALRDGGQPLSAATRRFFEPRFGTDFSGVRVHTGQRAMEIAKEINARAFTLRNNVFFGAGQYVPESSAGKKLLAHELTHVVQQGEIQAKSISKPVGPIVNSLQRQPSSPGEAEFTWSEKTRKGVRNQINLQLAVFNSNFGDAAVEVKVKSAIDELKEKQSIGLELLFEVAEGFLTAGLSKLIIHGIKKGYALLAKRSIRIAEHYVKLSEDTDSAGKLLQVYAGISNPALNQAKSFIKSQFSSIGSNKAAEAFIDNLRLGANQYTLNISGQVPSLNDDKLKSLLFALQPENIQIGRFREEIDQLAQEFKKYVSEIGDWKRRKPGYYADPYKFSEKAIWVKGIKNRKVLAYVKTNRKGSHLPYEQRPKTGGGGLRGEGFPIGYDPIYYRFKGWIPPSVADLAIATTKDYFGSIETVPVDEVRNLSLGDIYHLKSADDPYYDAWIKGSD</sequence>
<feature type="compositionally biased region" description="Polar residues" evidence="1">
    <location>
        <begin position="17"/>
        <end position="33"/>
    </location>
</feature>
<feature type="region of interest" description="Disordered" evidence="1">
    <location>
        <begin position="1"/>
        <end position="33"/>
    </location>
</feature>
<comment type="caution">
    <text evidence="3">The sequence shown here is derived from an EMBL/GenBank/DDBJ whole genome shotgun (WGS) entry which is preliminary data.</text>
</comment>
<proteinExistence type="predicted"/>
<reference evidence="3" key="2">
    <citation type="journal article" date="2021" name="Mar. Drugs">
        <title>Genome Reduction and Secondary Metabolism of the Marine Sponge-Associated Cyanobacterium Leptothoe.</title>
        <authorList>
            <person name="Konstantinou D."/>
            <person name="Popin R.V."/>
            <person name="Fewer D.P."/>
            <person name="Sivonen K."/>
            <person name="Gkelis S."/>
        </authorList>
    </citation>
    <scope>NUCLEOTIDE SEQUENCE</scope>
    <source>
        <strain evidence="3">TAU-MAC 1115</strain>
    </source>
</reference>
<feature type="domain" description="eCIS core" evidence="2">
    <location>
        <begin position="214"/>
        <end position="290"/>
    </location>
</feature>
<reference evidence="3" key="1">
    <citation type="submission" date="2020-11" db="EMBL/GenBank/DDBJ databases">
        <authorList>
            <person name="Konstantinou D."/>
            <person name="Gkelis S."/>
            <person name="Popin R."/>
            <person name="Fewer D."/>
            <person name="Sivonen K."/>
        </authorList>
    </citation>
    <scope>NUCLEOTIDE SEQUENCE</scope>
    <source>
        <strain evidence="3">TAU-MAC 1115</strain>
    </source>
</reference>
<organism evidence="3 4">
    <name type="scientific">Leptothoe spongobia TAU-MAC 1115</name>
    <dbReference type="NCBI Taxonomy" id="1967444"/>
    <lineage>
        <taxon>Bacteria</taxon>
        <taxon>Bacillati</taxon>
        <taxon>Cyanobacteriota</taxon>
        <taxon>Cyanophyceae</taxon>
        <taxon>Nodosilineales</taxon>
        <taxon>Cymatolegaceae</taxon>
        <taxon>Leptothoe</taxon>
        <taxon>Leptothoe spongobia</taxon>
    </lineage>
</organism>
<evidence type="ECO:0000259" key="2">
    <source>
        <dbReference type="Pfam" id="PF13699"/>
    </source>
</evidence>
<dbReference type="InterPro" id="IPR025295">
    <property type="entry name" value="eCIS_core_dom"/>
</dbReference>
<protein>
    <submittedName>
        <fullName evidence="3">DUF4157 domain-containing protein</fullName>
    </submittedName>
</protein>
<dbReference type="RefSeq" id="WP_215607464.1">
    <property type="nucleotide sequence ID" value="NZ_JADOES010000004.1"/>
</dbReference>
<feature type="compositionally biased region" description="Polar residues" evidence="1">
    <location>
        <begin position="191"/>
        <end position="200"/>
    </location>
</feature>
<name>A0A947DC74_9CYAN</name>
<accession>A0A947DC74</accession>
<dbReference type="AlphaFoldDB" id="A0A947DC74"/>
<dbReference type="EMBL" id="JADOES010000004">
    <property type="protein sequence ID" value="MBT9314392.1"/>
    <property type="molecule type" value="Genomic_DNA"/>
</dbReference>
<feature type="region of interest" description="Disordered" evidence="1">
    <location>
        <begin position="171"/>
        <end position="200"/>
    </location>
</feature>
<gene>
    <name evidence="3" type="ORF">IXB50_03035</name>
</gene>
<evidence type="ECO:0000313" key="3">
    <source>
        <dbReference type="EMBL" id="MBT9314392.1"/>
    </source>
</evidence>
<dbReference type="Proteomes" id="UP000717364">
    <property type="component" value="Unassembled WGS sequence"/>
</dbReference>
<keyword evidence="4" id="KW-1185">Reference proteome</keyword>
<feature type="compositionally biased region" description="Low complexity" evidence="1">
    <location>
        <begin position="1"/>
        <end position="13"/>
    </location>
</feature>